<dbReference type="InterPro" id="IPR003593">
    <property type="entry name" value="AAA+_ATPase"/>
</dbReference>
<dbReference type="Gene3D" id="3.40.50.300">
    <property type="entry name" value="P-loop containing nucleotide triphosphate hydrolases"/>
    <property type="match status" value="1"/>
</dbReference>
<feature type="domain" description="AAA+ ATPase" evidence="2">
    <location>
        <begin position="417"/>
        <end position="549"/>
    </location>
</feature>
<dbReference type="PANTHER" id="PTHR46411">
    <property type="entry name" value="FAMILY ATPASE, PUTATIVE-RELATED"/>
    <property type="match status" value="1"/>
</dbReference>
<reference evidence="3 4" key="1">
    <citation type="submission" date="2019-07" db="EMBL/GenBank/DDBJ databases">
        <title>Whole genome shotgun sequence of Cellulomonas persica NBRC 101101.</title>
        <authorList>
            <person name="Hosoyama A."/>
            <person name="Uohara A."/>
            <person name="Ohji S."/>
            <person name="Ichikawa N."/>
        </authorList>
    </citation>
    <scope>NUCLEOTIDE SEQUENCE [LARGE SCALE GENOMIC DNA]</scope>
    <source>
        <strain evidence="3 4">NBRC 101101</strain>
    </source>
</reference>
<evidence type="ECO:0000259" key="2">
    <source>
        <dbReference type="SMART" id="SM00382"/>
    </source>
</evidence>
<feature type="region of interest" description="Disordered" evidence="1">
    <location>
        <begin position="358"/>
        <end position="378"/>
    </location>
</feature>
<sequence length="635" mass="66546">MRAALEVAVGRRAELVADGAPGPAPAALRAFLADARGLTAADDALEDVAQLFGLDEQARVLLAVAQLAELHPSAHLLTGVLSGDAGAARPTVALALELAGASAGDPGARTRLSAAGALRRTGLLELDGDDPLPARRLRLPERVAARLLGVTAPPPHVARLLVRPVPAEAPGADAIADALRAGEPLVWVHAPLGTAGTSAAVAACRSADVDVLVGDLELLPTAPEAPLDPLTVRQAVRDLALEAGLSGAVLVLAGAHLAGVHLAELDAAVVPVVAVGRTAWDARWGSALPAHVRAGRLTTQGRAEQWDRMLGAGVATRDVLALRLAPEQIDTVARRALADAQLVGRHVPDGPTVRAAARRLSTSGSSRASSDGAGATLDDLVLPPRTRREVERLVGWVRDRDDVLALGTLHGKGGKGTGITALFSGSPGTGKTLAAHVVADSLGADLYQVDLSAVVDKYIGETEKNLERVFAHAESLGAVLFFDEADSLFGSRSAVNDARDRYANQEVSYLLQRMESSEGVTILATNLRGNLDPAFARRLHFMVHFPDPDEATRAHLWRHHLAQLPTTDPDDPVDVDLLARSLELAGGDIRNIVLAAAYDAVAERRPVGMRDLRQAAAREVAKLGRRISHPDWPDD</sequence>
<accession>A0A510UX98</accession>
<dbReference type="PANTHER" id="PTHR46411:SF3">
    <property type="entry name" value="AAA+ ATPASE DOMAIN-CONTAINING PROTEIN"/>
    <property type="match status" value="1"/>
</dbReference>
<dbReference type="SUPFAM" id="SSF52540">
    <property type="entry name" value="P-loop containing nucleoside triphosphate hydrolases"/>
    <property type="match status" value="1"/>
</dbReference>
<organism evidence="3 4">
    <name type="scientific">Cellulomonas persica</name>
    <dbReference type="NCBI Taxonomy" id="76861"/>
    <lineage>
        <taxon>Bacteria</taxon>
        <taxon>Bacillati</taxon>
        <taxon>Actinomycetota</taxon>
        <taxon>Actinomycetes</taxon>
        <taxon>Micrococcales</taxon>
        <taxon>Cellulomonadaceae</taxon>
        <taxon>Cellulomonas</taxon>
    </lineage>
</organism>
<dbReference type="InterPro" id="IPR054472">
    <property type="entry name" value="WHD"/>
</dbReference>
<evidence type="ECO:0000313" key="4">
    <source>
        <dbReference type="Proteomes" id="UP000321386"/>
    </source>
</evidence>
<gene>
    <name evidence="3" type="ORF">CPE01_30470</name>
</gene>
<dbReference type="Pfam" id="PF00004">
    <property type="entry name" value="AAA"/>
    <property type="match status" value="1"/>
</dbReference>
<comment type="caution">
    <text evidence="3">The sequence shown here is derived from an EMBL/GenBank/DDBJ whole genome shotgun (WGS) entry which is preliminary data.</text>
</comment>
<feature type="compositionally biased region" description="Low complexity" evidence="1">
    <location>
        <begin position="358"/>
        <end position="375"/>
    </location>
</feature>
<dbReference type="CDD" id="cd19481">
    <property type="entry name" value="RecA-like_protease"/>
    <property type="match status" value="1"/>
</dbReference>
<dbReference type="GO" id="GO:0005524">
    <property type="term" value="F:ATP binding"/>
    <property type="evidence" value="ECO:0007669"/>
    <property type="project" value="InterPro"/>
</dbReference>
<name>A0A510UX98_9CELL</name>
<dbReference type="Gene3D" id="1.10.8.60">
    <property type="match status" value="1"/>
</dbReference>
<dbReference type="InterPro" id="IPR027417">
    <property type="entry name" value="P-loop_NTPase"/>
</dbReference>
<dbReference type="SMART" id="SM00382">
    <property type="entry name" value="AAA"/>
    <property type="match status" value="1"/>
</dbReference>
<evidence type="ECO:0000256" key="1">
    <source>
        <dbReference type="SAM" id="MobiDB-lite"/>
    </source>
</evidence>
<evidence type="ECO:0000313" key="3">
    <source>
        <dbReference type="EMBL" id="GEK19314.1"/>
    </source>
</evidence>
<dbReference type="EMBL" id="BJUA01000023">
    <property type="protein sequence ID" value="GEK19314.1"/>
    <property type="molecule type" value="Genomic_DNA"/>
</dbReference>
<dbReference type="GO" id="GO:0016887">
    <property type="term" value="F:ATP hydrolysis activity"/>
    <property type="evidence" value="ECO:0007669"/>
    <property type="project" value="InterPro"/>
</dbReference>
<dbReference type="Proteomes" id="UP000321386">
    <property type="component" value="Unassembled WGS sequence"/>
</dbReference>
<dbReference type="Pfam" id="PF22977">
    <property type="entry name" value="WHD"/>
    <property type="match status" value="1"/>
</dbReference>
<proteinExistence type="predicted"/>
<keyword evidence="4" id="KW-1185">Reference proteome</keyword>
<protein>
    <submittedName>
        <fullName evidence="3">ATPase</fullName>
    </submittedName>
</protein>
<dbReference type="InterPro" id="IPR003959">
    <property type="entry name" value="ATPase_AAA_core"/>
</dbReference>
<dbReference type="AlphaFoldDB" id="A0A510UX98"/>